<accession>A0A9P6VZJ3</accession>
<organism evidence="8 9">
    <name type="scientific">Maudiozyma exigua</name>
    <name type="common">Yeast</name>
    <name type="synonym">Kazachstania exigua</name>
    <dbReference type="NCBI Taxonomy" id="34358"/>
    <lineage>
        <taxon>Eukaryota</taxon>
        <taxon>Fungi</taxon>
        <taxon>Dikarya</taxon>
        <taxon>Ascomycota</taxon>
        <taxon>Saccharomycotina</taxon>
        <taxon>Saccharomycetes</taxon>
        <taxon>Saccharomycetales</taxon>
        <taxon>Saccharomycetaceae</taxon>
        <taxon>Maudiozyma</taxon>
    </lineage>
</organism>
<keyword evidence="3 7" id="KW-0812">Transmembrane</keyword>
<feature type="transmembrane region" description="Helical" evidence="7">
    <location>
        <begin position="95"/>
        <end position="117"/>
    </location>
</feature>
<protein>
    <recommendedName>
        <fullName evidence="6">Protein SYM1</fullName>
    </recommendedName>
</protein>
<evidence type="ECO:0000256" key="3">
    <source>
        <dbReference type="ARBA" id="ARBA00022692"/>
    </source>
</evidence>
<name>A0A9P6VZJ3_MAUEX</name>
<keyword evidence="9" id="KW-1185">Reference proteome</keyword>
<dbReference type="GO" id="GO:0016020">
    <property type="term" value="C:membrane"/>
    <property type="evidence" value="ECO:0007669"/>
    <property type="project" value="UniProtKB-SubCell"/>
</dbReference>
<dbReference type="InterPro" id="IPR007248">
    <property type="entry name" value="Mpv17_PMP22"/>
</dbReference>
<dbReference type="PANTHER" id="PTHR11266">
    <property type="entry name" value="PEROXISOMAL MEMBRANE PROTEIN 2, PXMP2 MPV17"/>
    <property type="match status" value="1"/>
</dbReference>
<keyword evidence="4 7" id="KW-1133">Transmembrane helix</keyword>
<comment type="subcellular location">
    <subcellularLocation>
        <location evidence="1">Membrane</location>
        <topology evidence="1">Multi-pass membrane protein</topology>
    </subcellularLocation>
</comment>
<sequence>MNRFNIFKRYNYWLTKYPYRTNAITTGTLFGTGDIIAQKLFTKEDEYDYKRTIRATIYGSVIFSIVGDKWYKLLNNLKLSKSMRGIMVRVGMDQIVFAPFGLVLYYTSMTILSGGYIKDIRHKLSNQWWPTLYANWLIWPWIQIINFSIVPVQYRLLCVNSIALLWNTFLSLRNAQD</sequence>
<keyword evidence="5 7" id="KW-0472">Membrane</keyword>
<evidence type="ECO:0000313" key="8">
    <source>
        <dbReference type="EMBL" id="KAG0660389.1"/>
    </source>
</evidence>
<evidence type="ECO:0000256" key="1">
    <source>
        <dbReference type="ARBA" id="ARBA00004141"/>
    </source>
</evidence>
<evidence type="ECO:0000256" key="7">
    <source>
        <dbReference type="RuleBase" id="RU363053"/>
    </source>
</evidence>
<dbReference type="EMBL" id="PUHR01000176">
    <property type="protein sequence ID" value="KAG0660389.1"/>
    <property type="molecule type" value="Genomic_DNA"/>
</dbReference>
<dbReference type="Proteomes" id="UP000750334">
    <property type="component" value="Unassembled WGS sequence"/>
</dbReference>
<reference evidence="8 9" key="1">
    <citation type="submission" date="2020-11" db="EMBL/GenBank/DDBJ databases">
        <title>Kefir isolates.</title>
        <authorList>
            <person name="Marcisauskas S."/>
            <person name="Kim Y."/>
            <person name="Blasche S."/>
        </authorList>
    </citation>
    <scope>NUCLEOTIDE SEQUENCE [LARGE SCALE GENOMIC DNA]</scope>
    <source>
        <strain evidence="8 9">OG2</strain>
    </source>
</reference>
<dbReference type="OrthoDB" id="430207at2759"/>
<evidence type="ECO:0000256" key="5">
    <source>
        <dbReference type="ARBA" id="ARBA00023136"/>
    </source>
</evidence>
<evidence type="ECO:0000256" key="4">
    <source>
        <dbReference type="ARBA" id="ARBA00022989"/>
    </source>
</evidence>
<evidence type="ECO:0000313" key="9">
    <source>
        <dbReference type="Proteomes" id="UP000750334"/>
    </source>
</evidence>
<dbReference type="AlphaFoldDB" id="A0A9P6VZJ3"/>
<dbReference type="PANTHER" id="PTHR11266:SF17">
    <property type="entry name" value="PROTEIN MPV17"/>
    <property type="match status" value="1"/>
</dbReference>
<evidence type="ECO:0000256" key="6">
    <source>
        <dbReference type="ARBA" id="ARBA00039302"/>
    </source>
</evidence>
<proteinExistence type="inferred from homology"/>
<gene>
    <name evidence="8" type="primary">SYM1</name>
    <name evidence="8" type="ORF">C6P45_001594</name>
</gene>
<comment type="similarity">
    <text evidence="2 7">Belongs to the peroxisomal membrane protein PXMP2/4 family.</text>
</comment>
<dbReference type="Pfam" id="PF04117">
    <property type="entry name" value="Mpv17_PMP22"/>
    <property type="match status" value="1"/>
</dbReference>
<comment type="caution">
    <text evidence="8">The sequence shown here is derived from an EMBL/GenBank/DDBJ whole genome shotgun (WGS) entry which is preliminary data.</text>
</comment>
<evidence type="ECO:0000256" key="2">
    <source>
        <dbReference type="ARBA" id="ARBA00006824"/>
    </source>
</evidence>
<feature type="transmembrane region" description="Helical" evidence="7">
    <location>
        <begin position="137"/>
        <end position="157"/>
    </location>
</feature>
<dbReference type="GO" id="GO:0005739">
    <property type="term" value="C:mitochondrion"/>
    <property type="evidence" value="ECO:0007669"/>
    <property type="project" value="TreeGrafter"/>
</dbReference>